<dbReference type="NCBIfam" id="TIGR03025">
    <property type="entry name" value="EPS_sugtrans"/>
    <property type="match status" value="1"/>
</dbReference>
<dbReference type="EMBL" id="SPQZ01000004">
    <property type="protein sequence ID" value="TFV96982.1"/>
    <property type="molecule type" value="Genomic_DNA"/>
</dbReference>
<dbReference type="PANTHER" id="PTHR30576:SF10">
    <property type="entry name" value="SLL5057 PROTEIN"/>
    <property type="match status" value="1"/>
</dbReference>
<keyword evidence="7" id="KW-0175">Coiled coil</keyword>
<dbReference type="Proteomes" id="UP000298127">
    <property type="component" value="Unassembled WGS sequence"/>
</dbReference>
<evidence type="ECO:0000313" key="11">
    <source>
        <dbReference type="Proteomes" id="UP000298127"/>
    </source>
</evidence>
<dbReference type="InterPro" id="IPR003362">
    <property type="entry name" value="Bact_transf"/>
</dbReference>
<dbReference type="InterPro" id="IPR017475">
    <property type="entry name" value="EPS_sugar_tfrase"/>
</dbReference>
<evidence type="ECO:0000256" key="6">
    <source>
        <dbReference type="ARBA" id="ARBA00023136"/>
    </source>
</evidence>
<protein>
    <submittedName>
        <fullName evidence="10">Sugar transferase</fullName>
    </submittedName>
</protein>
<dbReference type="GO" id="GO:0016780">
    <property type="term" value="F:phosphotransferase activity, for other substituted phosphate groups"/>
    <property type="evidence" value="ECO:0007669"/>
    <property type="project" value="TreeGrafter"/>
</dbReference>
<organism evidence="10 11">
    <name type="scientific">Orlajensenia leifsoniae</name>
    <dbReference type="NCBI Taxonomy" id="2561933"/>
    <lineage>
        <taxon>Bacteria</taxon>
        <taxon>Bacillati</taxon>
        <taxon>Actinomycetota</taxon>
        <taxon>Actinomycetes</taxon>
        <taxon>Micrococcales</taxon>
        <taxon>Microbacteriaceae</taxon>
        <taxon>Orlajensenia</taxon>
    </lineage>
</organism>
<dbReference type="Pfam" id="PF13727">
    <property type="entry name" value="CoA_binding_3"/>
    <property type="match status" value="1"/>
</dbReference>
<keyword evidence="4 8" id="KW-0812">Transmembrane</keyword>
<comment type="caution">
    <text evidence="10">The sequence shown here is derived from an EMBL/GenBank/DDBJ whole genome shotgun (WGS) entry which is preliminary data.</text>
</comment>
<keyword evidence="11" id="KW-1185">Reference proteome</keyword>
<accession>A0A4Y9QZN2</accession>
<evidence type="ECO:0000256" key="7">
    <source>
        <dbReference type="SAM" id="Coils"/>
    </source>
</evidence>
<evidence type="ECO:0000256" key="2">
    <source>
        <dbReference type="ARBA" id="ARBA00006464"/>
    </source>
</evidence>
<keyword evidence="5 8" id="KW-1133">Transmembrane helix</keyword>
<feature type="coiled-coil region" evidence="7">
    <location>
        <begin position="366"/>
        <end position="393"/>
    </location>
</feature>
<comment type="similarity">
    <text evidence="2">Belongs to the bacterial sugar transferase family.</text>
</comment>
<dbReference type="AlphaFoldDB" id="A0A4Y9QZN2"/>
<dbReference type="PANTHER" id="PTHR30576">
    <property type="entry name" value="COLANIC BIOSYNTHESIS UDP-GLUCOSE LIPID CARRIER TRANSFERASE"/>
    <property type="match status" value="1"/>
</dbReference>
<feature type="transmembrane region" description="Helical" evidence="8">
    <location>
        <begin position="79"/>
        <end position="100"/>
    </location>
</feature>
<gene>
    <name evidence="10" type="ORF">E4M00_13070</name>
</gene>
<reference evidence="10 11" key="1">
    <citation type="journal article" date="2018" name="J. Microbiol.">
        <title>Leifsonia flava sp. nov., a novel actinobacterium isolated from the rhizosphere of Aquilegia viridiflora.</title>
        <authorList>
            <person name="Cai Y."/>
            <person name="Tao W.Z."/>
            <person name="Ma Y.J."/>
            <person name="Cheng J."/>
            <person name="Zhang M.Y."/>
            <person name="Zhang Y.X."/>
        </authorList>
    </citation>
    <scope>NUCLEOTIDE SEQUENCE [LARGE SCALE GENOMIC DNA]</scope>
    <source>
        <strain evidence="10 11">SYP-B2174</strain>
    </source>
</reference>
<feature type="transmembrane region" description="Helical" evidence="8">
    <location>
        <begin position="121"/>
        <end position="139"/>
    </location>
</feature>
<keyword evidence="6 8" id="KW-0472">Membrane</keyword>
<feature type="domain" description="Bacterial sugar transferase" evidence="9">
    <location>
        <begin position="316"/>
        <end position="505"/>
    </location>
</feature>
<evidence type="ECO:0000256" key="1">
    <source>
        <dbReference type="ARBA" id="ARBA00004141"/>
    </source>
</evidence>
<keyword evidence="3 10" id="KW-0808">Transferase</keyword>
<comment type="subcellular location">
    <subcellularLocation>
        <location evidence="1">Membrane</location>
        <topology evidence="1">Multi-pass membrane protein</topology>
    </subcellularLocation>
</comment>
<evidence type="ECO:0000313" key="10">
    <source>
        <dbReference type="EMBL" id="TFV96982.1"/>
    </source>
</evidence>
<proteinExistence type="inferred from homology"/>
<evidence type="ECO:0000256" key="5">
    <source>
        <dbReference type="ARBA" id="ARBA00022989"/>
    </source>
</evidence>
<dbReference type="Pfam" id="PF02397">
    <property type="entry name" value="Bac_transf"/>
    <property type="match status" value="1"/>
</dbReference>
<name>A0A4Y9QZN2_9MICO</name>
<evidence type="ECO:0000256" key="3">
    <source>
        <dbReference type="ARBA" id="ARBA00022679"/>
    </source>
</evidence>
<evidence type="ECO:0000259" key="9">
    <source>
        <dbReference type="Pfam" id="PF02397"/>
    </source>
</evidence>
<feature type="transmembrane region" description="Helical" evidence="8">
    <location>
        <begin position="321"/>
        <end position="344"/>
    </location>
</feature>
<dbReference type="GO" id="GO:0016020">
    <property type="term" value="C:membrane"/>
    <property type="evidence" value="ECO:0007669"/>
    <property type="project" value="UniProtKB-SubCell"/>
</dbReference>
<evidence type="ECO:0000256" key="4">
    <source>
        <dbReference type="ARBA" id="ARBA00022692"/>
    </source>
</evidence>
<sequence length="511" mass="56256">MARRGGSMLRCNQLDGDGLLTQAIENTMATSSRVMKQTDWNQKYGQLLFFSDLVVIALCVAVAQYVGGLPAKVAGIGEMMTLTAPTLVSVVVVLVWMFALTAAGSRSTRHIGAGSIEYRRVINSTLIVFGAGGMAAYFLDIDGLQRYFAFAFLLGLPGIILERYLWRNWLAARRREGRMSHRVLLVGSEASVTAMARDLARAPESGLKVVGACTPSGAVAGVIEGTEIPVSGSLSNLLESLDAVEADTVVITSANEMSPSLVRELSWQLEPGRQHLVVAPSLTDIGGPRLHTRPVAGLPLIHVETPRYYGGKLYIKRLFDILASGALIVLLAPFLLAVTVAVRLSTPGSVIFRQERIGLRGERFDMLKFRSMYMDAEERLAELENVARSEGNSVMFKMKNDPRVTPIGGFLRRFSLDELPQLFNVFRGTMSIVGPRPPLEREVEQYAQHVHRRFLVKPGITGLWQVSGRSNLNWDETVRLDLYYVENWNLTGDLLILWKTARAVLGSDGAY</sequence>
<feature type="transmembrane region" description="Helical" evidence="8">
    <location>
        <begin position="47"/>
        <end position="67"/>
    </location>
</feature>
<feature type="transmembrane region" description="Helical" evidence="8">
    <location>
        <begin position="145"/>
        <end position="166"/>
    </location>
</feature>
<evidence type="ECO:0000256" key="8">
    <source>
        <dbReference type="SAM" id="Phobius"/>
    </source>
</evidence>